<keyword evidence="1 12" id="KW-0240">DNA-directed RNA polymerase</keyword>
<name>A0A1F5JPE6_9BACT</name>
<dbReference type="GO" id="GO:0006269">
    <property type="term" value="P:DNA replication, synthesis of primer"/>
    <property type="evidence" value="ECO:0007669"/>
    <property type="project" value="UniProtKB-UniRule"/>
</dbReference>
<dbReference type="Pfam" id="PF10410">
    <property type="entry name" value="DnaB_bind"/>
    <property type="match status" value="1"/>
</dbReference>
<dbReference type="InterPro" id="IPR013264">
    <property type="entry name" value="DNAG_N"/>
</dbReference>
<proteinExistence type="inferred from homology"/>
<evidence type="ECO:0000256" key="7">
    <source>
        <dbReference type="ARBA" id="ARBA00022771"/>
    </source>
</evidence>
<dbReference type="PIRSF" id="PIRSF002811">
    <property type="entry name" value="DnaG"/>
    <property type="match status" value="1"/>
</dbReference>
<dbReference type="GO" id="GO:0008270">
    <property type="term" value="F:zinc ion binding"/>
    <property type="evidence" value="ECO:0007669"/>
    <property type="project" value="UniProtKB-UniRule"/>
</dbReference>
<reference evidence="16 17" key="1">
    <citation type="journal article" date="2016" name="Nat. Commun.">
        <title>Thousands of microbial genomes shed light on interconnected biogeochemical processes in an aquifer system.</title>
        <authorList>
            <person name="Anantharaman K."/>
            <person name="Brown C.T."/>
            <person name="Hug L.A."/>
            <person name="Sharon I."/>
            <person name="Castelle C.J."/>
            <person name="Probst A.J."/>
            <person name="Thomas B.C."/>
            <person name="Singh A."/>
            <person name="Wilkins M.J."/>
            <person name="Karaoz U."/>
            <person name="Brodie E.L."/>
            <person name="Williams K.H."/>
            <person name="Hubbard S.S."/>
            <person name="Banfield J.F."/>
        </authorList>
    </citation>
    <scope>NUCLEOTIDE SEQUENCE [LARGE SCALE GENOMIC DNA]</scope>
</reference>
<evidence type="ECO:0000313" key="17">
    <source>
        <dbReference type="Proteomes" id="UP000176902"/>
    </source>
</evidence>
<comment type="caution">
    <text evidence="16">The sequence shown here is derived from an EMBL/GenBank/DDBJ whole genome shotgun (WGS) entry which is preliminary data.</text>
</comment>
<keyword evidence="3 12" id="KW-0808">Transferase</keyword>
<dbReference type="SMART" id="SM00400">
    <property type="entry name" value="ZnF_CHCC"/>
    <property type="match status" value="1"/>
</dbReference>
<dbReference type="CDD" id="cd03364">
    <property type="entry name" value="TOPRIM_DnaG_primases"/>
    <property type="match status" value="1"/>
</dbReference>
<dbReference type="InterPro" id="IPR006171">
    <property type="entry name" value="TOPRIM_dom"/>
</dbReference>
<dbReference type="EC" id="2.7.7.101" evidence="12"/>
<keyword evidence="8 12" id="KW-0862">Zinc</keyword>
<dbReference type="InterPro" id="IPR002694">
    <property type="entry name" value="Znf_CHC2"/>
</dbReference>
<evidence type="ECO:0000256" key="10">
    <source>
        <dbReference type="ARBA" id="ARBA00023125"/>
    </source>
</evidence>
<keyword evidence="4 12" id="KW-0548">Nucleotidyltransferase</keyword>
<dbReference type="SMART" id="SM00493">
    <property type="entry name" value="TOPRIM"/>
    <property type="match status" value="1"/>
</dbReference>
<evidence type="ECO:0000259" key="15">
    <source>
        <dbReference type="PROSITE" id="PS50880"/>
    </source>
</evidence>
<organism evidence="16 17">
    <name type="scientific">Candidatus Daviesbacteria bacterium RIFCSPHIGHO2_02_FULL_36_13</name>
    <dbReference type="NCBI Taxonomy" id="1797768"/>
    <lineage>
        <taxon>Bacteria</taxon>
        <taxon>Candidatus Daviesiibacteriota</taxon>
    </lineage>
</organism>
<dbReference type="PANTHER" id="PTHR30313">
    <property type="entry name" value="DNA PRIMASE"/>
    <property type="match status" value="1"/>
</dbReference>
<comment type="function">
    <text evidence="12 13">RNA polymerase that catalyzes the synthesis of short RNA molecules used as primers for DNA polymerase during DNA replication.</text>
</comment>
<dbReference type="GO" id="GO:0000428">
    <property type="term" value="C:DNA-directed RNA polymerase complex"/>
    <property type="evidence" value="ECO:0007669"/>
    <property type="project" value="UniProtKB-KW"/>
</dbReference>
<accession>A0A1F5JPE6</accession>
<dbReference type="Gene3D" id="3.90.980.10">
    <property type="entry name" value="DNA primase, catalytic core, N-terminal domain"/>
    <property type="match status" value="1"/>
</dbReference>
<keyword evidence="5 12" id="KW-0235">DNA replication</keyword>
<dbReference type="SUPFAM" id="SSF56731">
    <property type="entry name" value="DNA primase core"/>
    <property type="match status" value="1"/>
</dbReference>
<sequence length="591" mass="67635">MDETEQIKQKINIVDLISEYIPLKKAGVNFKAPCPFHDEKTPSFVVSPERQIFKCFGCQKSGDIFTFLMEKEGMEFKEALEFLAKKAGITLIQTESKKDFRQRLFEVNLKAQEFFHYILTKHLLGKNALEYLKGRGVTGKSIEDFGLGYAPNSWESLTKFLLKRNFTISEIISVGLAVPSRQGGYDRFRARIIFPLIDGKDKLRGFSGRVLYPQEPKYINSPQTPIFDKSEFLFGINLAKTEIRSKKEVVLVEGEMDVILSHQAGFKNVVACKGTALTEGQIDLLKKYTENLKFCFDMDLAGDSASRRGIEMAEKAGLNIKVVEISSGKDAAEIIKMDPKLWEKAIAEAVPIYDYYLTSTAKRYDIKNPTDLKSIGMELIPVWAKIPDSLVRERYIQKLSSFLKTDEKSLREEIEKEREAKKKSYTEVLSQKVSQDNIVATMSRRELLEEYLIALLLHPPFDSTYVPNFLETLFLKESFRQIYVLLVLYLDSISFKSQAFSINDFSADFPKELLSEVDRLYLTELDDKLTDSKAWQKEVLGVISELKKALIKASLEKLSLEIKNAQEFGKIEIVESLNKRFRDLSVKLKNL</sequence>
<feature type="domain" description="Toprim" evidence="15">
    <location>
        <begin position="247"/>
        <end position="328"/>
    </location>
</feature>
<keyword evidence="11 12" id="KW-0804">Transcription</keyword>
<evidence type="ECO:0000256" key="11">
    <source>
        <dbReference type="ARBA" id="ARBA00023163"/>
    </source>
</evidence>
<dbReference type="GO" id="GO:1990077">
    <property type="term" value="C:primosome complex"/>
    <property type="evidence" value="ECO:0007669"/>
    <property type="project" value="UniProtKB-KW"/>
</dbReference>
<dbReference type="PROSITE" id="PS50880">
    <property type="entry name" value="TOPRIM"/>
    <property type="match status" value="1"/>
</dbReference>
<evidence type="ECO:0000256" key="13">
    <source>
        <dbReference type="PIRNR" id="PIRNR002811"/>
    </source>
</evidence>
<dbReference type="SUPFAM" id="SSF57783">
    <property type="entry name" value="Zinc beta-ribbon"/>
    <property type="match status" value="1"/>
</dbReference>
<comment type="subunit">
    <text evidence="12">Monomer. Interacts with DnaB.</text>
</comment>
<dbReference type="NCBIfam" id="TIGR01391">
    <property type="entry name" value="dnaG"/>
    <property type="match status" value="1"/>
</dbReference>
<dbReference type="EMBL" id="MFCV01000046">
    <property type="protein sequence ID" value="OGE30534.1"/>
    <property type="molecule type" value="Genomic_DNA"/>
</dbReference>
<dbReference type="InterPro" id="IPR034151">
    <property type="entry name" value="TOPRIM_DnaG_bac"/>
</dbReference>
<dbReference type="HAMAP" id="MF_00974">
    <property type="entry name" value="DNA_primase_DnaG"/>
    <property type="match status" value="1"/>
</dbReference>
<dbReference type="Pfam" id="PF08275">
    <property type="entry name" value="DNAG_N"/>
    <property type="match status" value="1"/>
</dbReference>
<dbReference type="PANTHER" id="PTHR30313:SF2">
    <property type="entry name" value="DNA PRIMASE"/>
    <property type="match status" value="1"/>
</dbReference>
<dbReference type="Pfam" id="PF01807">
    <property type="entry name" value="Zn_ribbon_DnaG"/>
    <property type="match status" value="1"/>
</dbReference>
<dbReference type="STRING" id="1797768.A3C59_05540"/>
<keyword evidence="7 12" id="KW-0863">Zinc-finger</keyword>
<dbReference type="InterPro" id="IPR036977">
    <property type="entry name" value="DNA_primase_Znf_CHC2"/>
</dbReference>
<dbReference type="GO" id="GO:0003899">
    <property type="term" value="F:DNA-directed RNA polymerase activity"/>
    <property type="evidence" value="ECO:0007669"/>
    <property type="project" value="UniProtKB-UniRule"/>
</dbReference>
<dbReference type="InterPro" id="IPR050219">
    <property type="entry name" value="DnaG_primase"/>
</dbReference>
<comment type="domain">
    <text evidence="12">Contains an N-terminal zinc-binding domain, a central core domain that contains the primase activity, and a C-terminal DnaB-binding domain.</text>
</comment>
<evidence type="ECO:0000256" key="4">
    <source>
        <dbReference type="ARBA" id="ARBA00022695"/>
    </source>
</evidence>
<evidence type="ECO:0000256" key="14">
    <source>
        <dbReference type="PIRSR" id="PIRSR002811-1"/>
    </source>
</evidence>
<dbReference type="Gene3D" id="3.90.580.10">
    <property type="entry name" value="Zinc finger, CHC2-type domain"/>
    <property type="match status" value="1"/>
</dbReference>
<dbReference type="InterPro" id="IPR019475">
    <property type="entry name" value="DNA_primase_DnaB-bd"/>
</dbReference>
<dbReference type="Proteomes" id="UP000176902">
    <property type="component" value="Unassembled WGS sequence"/>
</dbReference>
<evidence type="ECO:0000313" key="16">
    <source>
        <dbReference type="EMBL" id="OGE30534.1"/>
    </source>
</evidence>
<evidence type="ECO:0000256" key="12">
    <source>
        <dbReference type="HAMAP-Rule" id="MF_00974"/>
    </source>
</evidence>
<dbReference type="Pfam" id="PF13155">
    <property type="entry name" value="Toprim_2"/>
    <property type="match status" value="1"/>
</dbReference>
<dbReference type="InterPro" id="IPR006295">
    <property type="entry name" value="DNA_primase_DnaG"/>
</dbReference>
<keyword evidence="2 12" id="KW-0639">Primosome</keyword>
<evidence type="ECO:0000256" key="8">
    <source>
        <dbReference type="ARBA" id="ARBA00022833"/>
    </source>
</evidence>
<dbReference type="Gene3D" id="3.40.1360.10">
    <property type="match status" value="1"/>
</dbReference>
<evidence type="ECO:0000256" key="6">
    <source>
        <dbReference type="ARBA" id="ARBA00022723"/>
    </source>
</evidence>
<keyword evidence="9" id="KW-0460">Magnesium</keyword>
<protein>
    <recommendedName>
        <fullName evidence="12 13">DNA primase</fullName>
        <ecNumber evidence="12">2.7.7.101</ecNumber>
    </recommendedName>
</protein>
<dbReference type="InterPro" id="IPR030846">
    <property type="entry name" value="DnaG_bac"/>
</dbReference>
<feature type="zinc finger region" description="CHC2-type" evidence="12 14">
    <location>
        <begin position="34"/>
        <end position="58"/>
    </location>
</feature>
<dbReference type="AlphaFoldDB" id="A0A1F5JPE6"/>
<comment type="similarity">
    <text evidence="12 13">Belongs to the DnaG primase family.</text>
</comment>
<evidence type="ECO:0000256" key="5">
    <source>
        <dbReference type="ARBA" id="ARBA00022705"/>
    </source>
</evidence>
<evidence type="ECO:0000256" key="2">
    <source>
        <dbReference type="ARBA" id="ARBA00022515"/>
    </source>
</evidence>
<dbReference type="GO" id="GO:0003677">
    <property type="term" value="F:DNA binding"/>
    <property type="evidence" value="ECO:0007669"/>
    <property type="project" value="UniProtKB-KW"/>
</dbReference>
<gene>
    <name evidence="12" type="primary">dnaG</name>
    <name evidence="16" type="ORF">A3C59_05540</name>
</gene>
<evidence type="ECO:0000256" key="9">
    <source>
        <dbReference type="ARBA" id="ARBA00022842"/>
    </source>
</evidence>
<dbReference type="FunFam" id="3.90.580.10:FF:000001">
    <property type="entry name" value="DNA primase"/>
    <property type="match status" value="1"/>
</dbReference>
<evidence type="ECO:0000256" key="3">
    <source>
        <dbReference type="ARBA" id="ARBA00022679"/>
    </source>
</evidence>
<comment type="catalytic activity">
    <reaction evidence="12">
        <text>ssDNA + n NTP = ssDNA/pppN(pN)n-1 hybrid + (n-1) diphosphate.</text>
        <dbReference type="EC" id="2.7.7.101"/>
    </reaction>
</comment>
<evidence type="ECO:0000256" key="1">
    <source>
        <dbReference type="ARBA" id="ARBA00022478"/>
    </source>
</evidence>
<dbReference type="GO" id="GO:0005737">
    <property type="term" value="C:cytoplasm"/>
    <property type="evidence" value="ECO:0007669"/>
    <property type="project" value="TreeGrafter"/>
</dbReference>
<dbReference type="InterPro" id="IPR037068">
    <property type="entry name" value="DNA_primase_core_N_sf"/>
</dbReference>
<keyword evidence="6 12" id="KW-0479">Metal-binding</keyword>
<keyword evidence="10 12" id="KW-0238">DNA-binding</keyword>
<comment type="cofactor">
    <cofactor evidence="12 13 14">
        <name>Zn(2+)</name>
        <dbReference type="ChEBI" id="CHEBI:29105"/>
    </cofactor>
    <text evidence="12 13 14">Binds 1 zinc ion per monomer.</text>
</comment>